<dbReference type="EMBL" id="CP000885">
    <property type="protein sequence ID" value="ABX42541.1"/>
    <property type="molecule type" value="Genomic_DNA"/>
</dbReference>
<reference evidence="4" key="1">
    <citation type="submission" date="2007-11" db="EMBL/GenBank/DDBJ databases">
        <title>Complete genome sequence of Clostridium phytofermentans ISDg.</title>
        <authorList>
            <person name="Leschine S.B."/>
            <person name="Warnick T.A."/>
            <person name="Blanchard J.L."/>
            <person name="Schnell D.J."/>
            <person name="Petit E.L."/>
            <person name="LaTouf W.G."/>
            <person name="Copeland A."/>
            <person name="Lucas S."/>
            <person name="Lapidus A."/>
            <person name="Barry K."/>
            <person name="Glavina del Rio T."/>
            <person name="Dalin E."/>
            <person name="Tice H."/>
            <person name="Pitluck S."/>
            <person name="Kiss H."/>
            <person name="Brettin T."/>
            <person name="Bruce D."/>
            <person name="Detter J.C."/>
            <person name="Han C."/>
            <person name="Kuske C."/>
            <person name="Schmutz J."/>
            <person name="Larimer F."/>
            <person name="Land M."/>
            <person name="Hauser L."/>
            <person name="Kyrpides N."/>
            <person name="Kim E.A."/>
            <person name="Richardson P."/>
        </authorList>
    </citation>
    <scope>NUCLEOTIDE SEQUENCE [LARGE SCALE GENOMIC DNA]</scope>
    <source>
        <strain evidence="4">ATCC 700394 / DSM 18823 / ISDg</strain>
    </source>
</reference>
<feature type="signal peptide" evidence="1">
    <location>
        <begin position="1"/>
        <end position="24"/>
    </location>
</feature>
<evidence type="ECO:0000313" key="3">
    <source>
        <dbReference type="EMBL" id="ABX42541.1"/>
    </source>
</evidence>
<protein>
    <recommendedName>
        <fullName evidence="2">DUF6973 domain-containing protein</fullName>
    </recommendedName>
</protein>
<dbReference type="Pfam" id="PF22322">
    <property type="entry name" value="DUF6973"/>
    <property type="match status" value="1"/>
</dbReference>
<dbReference type="InterPro" id="IPR054246">
    <property type="entry name" value="DUF6973"/>
</dbReference>
<dbReference type="eggNOG" id="ENOG50330XS">
    <property type="taxonomic scope" value="Bacteria"/>
</dbReference>
<evidence type="ECO:0000259" key="2">
    <source>
        <dbReference type="Pfam" id="PF22322"/>
    </source>
</evidence>
<gene>
    <name evidence="3" type="ordered locus">Cphy_2175</name>
</gene>
<name>A9KJC9_LACP7</name>
<proteinExistence type="predicted"/>
<dbReference type="OrthoDB" id="1187707at2"/>
<evidence type="ECO:0000313" key="4">
    <source>
        <dbReference type="Proteomes" id="UP000000370"/>
    </source>
</evidence>
<feature type="domain" description="DUF6973" evidence="2">
    <location>
        <begin position="134"/>
        <end position="260"/>
    </location>
</feature>
<accession>A9KJC9</accession>
<keyword evidence="4" id="KW-1185">Reference proteome</keyword>
<dbReference type="STRING" id="357809.Cphy_2175"/>
<dbReference type="HOGENOM" id="CLU_1064734_0_0_9"/>
<evidence type="ECO:0000256" key="1">
    <source>
        <dbReference type="SAM" id="SignalP"/>
    </source>
</evidence>
<keyword evidence="1" id="KW-0732">Signal</keyword>
<sequence length="267" mass="30542" precursor="true">MSKRKLLTKGVVLGLLCAMNLACIEPNNAMASSAPSNTTYEEYTSMDMASAEAFLREDLDQKTTDMILSNLSIAEVKFIQDVETIKEKNKDKSVDEIVNLIDWDNFARTQPKIYGFSSGSLVDEFNNLTPTEKTLVVLYPKEALIVKSCAEETDTWTNKYFRGWKDGDKGNAYRHAFWNARMKLVFNSGANAKIWADAHEAWPDSELDGKSWNGFTAYQHRDMDYHNNEQGRDCIEWYELDPFISNSTVHDRIMAKINNNEMMILVK</sequence>
<feature type="chain" id="PRO_5039338483" description="DUF6973 domain-containing protein" evidence="1">
    <location>
        <begin position="25"/>
        <end position="267"/>
    </location>
</feature>
<dbReference type="Proteomes" id="UP000000370">
    <property type="component" value="Chromosome"/>
</dbReference>
<organism evidence="3 4">
    <name type="scientific">Lachnoclostridium phytofermentans (strain ATCC 700394 / DSM 18823 / ISDg)</name>
    <name type="common">Clostridium phytofermentans</name>
    <dbReference type="NCBI Taxonomy" id="357809"/>
    <lineage>
        <taxon>Bacteria</taxon>
        <taxon>Bacillati</taxon>
        <taxon>Bacillota</taxon>
        <taxon>Clostridia</taxon>
        <taxon>Lachnospirales</taxon>
        <taxon>Lachnospiraceae</taxon>
    </lineage>
</organism>
<dbReference type="AlphaFoldDB" id="A9KJC9"/>
<dbReference type="KEGG" id="cpy:Cphy_2175"/>
<dbReference type="RefSeq" id="WP_012200195.1">
    <property type="nucleotide sequence ID" value="NC_010001.1"/>
</dbReference>